<sequence>MGMEDDPAGWALLTSPGIGELLAAAVAHGGGTLRSWRVDGVDAEPGLQTTATYQTEVEWPFGPRTELLGVSARVGGAAGTDADAVIFAAGDRQVAAWLYPRDPDLPGLVRAALPGGVAQLLTENLVLGRPVDPAQVHLELVGYRPRRRAVLRAVVADADGPRTFFLKVLKDDAVAPTVRRHELLRGAGLPVPEVVAATDDQVLILPALPGRTLAHALFDGSEPCSGEVLVGLLDALPAEAAELPRHIPWADAVGQYAHTVAQALPGLQPRLTALQDQIAAGLDPIPPGGEATHGDFHEGQVFVDGGRVVGLLDVDRVGPGRRADDLACLVAHLATIQGMTPEQERGIDRLAAQWMTVFDARVDPAELRLRAAAIVISLATGPYRTQQAGWQQATEAIIVRAEQLLLSIR</sequence>
<comment type="caution">
    <text evidence="2">The sequence shown here is derived from an EMBL/GenBank/DDBJ whole genome shotgun (WGS) entry which is preliminary data.</text>
</comment>
<dbReference type="RefSeq" id="WP_425562546.1">
    <property type="nucleotide sequence ID" value="NZ_BAABAB010000022.1"/>
</dbReference>
<evidence type="ECO:0000313" key="3">
    <source>
        <dbReference type="Proteomes" id="UP001501490"/>
    </source>
</evidence>
<name>A0ABP7AA37_9ACTN</name>
<dbReference type="EMBL" id="BAABAB010000022">
    <property type="protein sequence ID" value="GAA3628058.1"/>
    <property type="molecule type" value="Genomic_DNA"/>
</dbReference>
<dbReference type="SUPFAM" id="SSF56112">
    <property type="entry name" value="Protein kinase-like (PK-like)"/>
    <property type="match status" value="1"/>
</dbReference>
<reference evidence="3" key="1">
    <citation type="journal article" date="2019" name="Int. J. Syst. Evol. Microbiol.">
        <title>The Global Catalogue of Microorganisms (GCM) 10K type strain sequencing project: providing services to taxonomists for standard genome sequencing and annotation.</title>
        <authorList>
            <consortium name="The Broad Institute Genomics Platform"/>
            <consortium name="The Broad Institute Genome Sequencing Center for Infectious Disease"/>
            <person name="Wu L."/>
            <person name="Ma J."/>
        </authorList>
    </citation>
    <scope>NUCLEOTIDE SEQUENCE [LARGE SCALE GENOMIC DNA]</scope>
    <source>
        <strain evidence="3">JCM 16929</strain>
    </source>
</reference>
<feature type="domain" description="Aminoglycoside phosphotransferase" evidence="1">
    <location>
        <begin position="160"/>
        <end position="345"/>
    </location>
</feature>
<protein>
    <recommendedName>
        <fullName evidence="1">Aminoglycoside phosphotransferase domain-containing protein</fullName>
    </recommendedName>
</protein>
<dbReference type="InterPro" id="IPR002575">
    <property type="entry name" value="Aminoglycoside_PTrfase"/>
</dbReference>
<dbReference type="InterPro" id="IPR011009">
    <property type="entry name" value="Kinase-like_dom_sf"/>
</dbReference>
<accession>A0ABP7AA37</accession>
<proteinExistence type="predicted"/>
<keyword evidence="3" id="KW-1185">Reference proteome</keyword>
<organism evidence="2 3">
    <name type="scientific">Microlunatus ginsengisoli</name>
    <dbReference type="NCBI Taxonomy" id="363863"/>
    <lineage>
        <taxon>Bacteria</taxon>
        <taxon>Bacillati</taxon>
        <taxon>Actinomycetota</taxon>
        <taxon>Actinomycetes</taxon>
        <taxon>Propionibacteriales</taxon>
        <taxon>Propionibacteriaceae</taxon>
        <taxon>Microlunatus</taxon>
    </lineage>
</organism>
<dbReference type="Gene3D" id="3.90.1200.10">
    <property type="match status" value="1"/>
</dbReference>
<evidence type="ECO:0000313" key="2">
    <source>
        <dbReference type="EMBL" id="GAA3628058.1"/>
    </source>
</evidence>
<evidence type="ECO:0000259" key="1">
    <source>
        <dbReference type="Pfam" id="PF01636"/>
    </source>
</evidence>
<dbReference type="Pfam" id="PF01636">
    <property type="entry name" value="APH"/>
    <property type="match status" value="1"/>
</dbReference>
<gene>
    <name evidence="2" type="ORF">GCM10022236_32980</name>
</gene>
<dbReference type="Proteomes" id="UP001501490">
    <property type="component" value="Unassembled WGS sequence"/>
</dbReference>